<comment type="caution">
    <text evidence="2">The sequence shown here is derived from an EMBL/GenBank/DDBJ whole genome shotgun (WGS) entry which is preliminary data.</text>
</comment>
<dbReference type="EMBL" id="JAVDWQ010000001">
    <property type="protein sequence ID" value="MDR7208437.1"/>
    <property type="molecule type" value="Genomic_DNA"/>
</dbReference>
<evidence type="ECO:0000259" key="1">
    <source>
        <dbReference type="Pfam" id="PF06877"/>
    </source>
</evidence>
<gene>
    <name evidence="2" type="ORF">J2W48_000358</name>
</gene>
<proteinExistence type="predicted"/>
<reference evidence="2 3" key="1">
    <citation type="submission" date="2023-07" db="EMBL/GenBank/DDBJ databases">
        <title>Sorghum-associated microbial communities from plants grown in Nebraska, USA.</title>
        <authorList>
            <person name="Schachtman D."/>
        </authorList>
    </citation>
    <scope>NUCLEOTIDE SEQUENCE [LARGE SCALE GENOMIC DNA]</scope>
    <source>
        <strain evidence="2 3">4129</strain>
    </source>
</reference>
<keyword evidence="3" id="KW-1185">Reference proteome</keyword>
<dbReference type="Proteomes" id="UP001269081">
    <property type="component" value="Unassembled WGS sequence"/>
</dbReference>
<dbReference type="Gene3D" id="3.30.70.970">
    <property type="entry name" value="RraB-like"/>
    <property type="match status" value="1"/>
</dbReference>
<organism evidence="2 3">
    <name type="scientific">Flavobacterium piscis</name>
    <dbReference type="NCBI Taxonomy" id="1114874"/>
    <lineage>
        <taxon>Bacteria</taxon>
        <taxon>Pseudomonadati</taxon>
        <taxon>Bacteroidota</taxon>
        <taxon>Flavobacteriia</taxon>
        <taxon>Flavobacteriales</taxon>
        <taxon>Flavobacteriaceae</taxon>
        <taxon>Flavobacterium</taxon>
    </lineage>
</organism>
<dbReference type="Pfam" id="PF06877">
    <property type="entry name" value="RraB"/>
    <property type="match status" value="1"/>
</dbReference>
<sequence length="137" mass="16171">MKKYFAILGFLFGFSSCQQKETNDFENKKQAEIDANLKVINSLRSEGDKLTVSREVYHWIYFKNVSEKNNYLKEVLKQGFVLVSSNKIEDKLPYQLQIKRIDKVDESSVNKYVIYLWEKAIEYNGDYDGWETSIEKS</sequence>
<dbReference type="SUPFAM" id="SSF89946">
    <property type="entry name" value="Hypothetical protein VC0424"/>
    <property type="match status" value="1"/>
</dbReference>
<dbReference type="PROSITE" id="PS51257">
    <property type="entry name" value="PROKAR_LIPOPROTEIN"/>
    <property type="match status" value="1"/>
</dbReference>
<feature type="domain" description="Regulator of ribonuclease activity B" evidence="1">
    <location>
        <begin position="34"/>
        <end position="132"/>
    </location>
</feature>
<evidence type="ECO:0000313" key="3">
    <source>
        <dbReference type="Proteomes" id="UP001269081"/>
    </source>
</evidence>
<name>A0ABU1Y2I9_9FLAO</name>
<dbReference type="InterPro" id="IPR009671">
    <property type="entry name" value="RraB_dom"/>
</dbReference>
<protein>
    <recommendedName>
        <fullName evidence="1">Regulator of ribonuclease activity B domain-containing protein</fullName>
    </recommendedName>
</protein>
<dbReference type="InterPro" id="IPR036701">
    <property type="entry name" value="RraB-like_sf"/>
</dbReference>
<accession>A0ABU1Y2I9</accession>
<dbReference type="RefSeq" id="WP_310277164.1">
    <property type="nucleotide sequence ID" value="NZ_JAVDWQ010000001.1"/>
</dbReference>
<evidence type="ECO:0000313" key="2">
    <source>
        <dbReference type="EMBL" id="MDR7208437.1"/>
    </source>
</evidence>